<dbReference type="KEGG" id="plt:Plut_0281"/>
<dbReference type="PANTHER" id="PTHR10314">
    <property type="entry name" value="CYSTATHIONINE BETA-SYNTHASE"/>
    <property type="match status" value="1"/>
</dbReference>
<dbReference type="Pfam" id="PF00571">
    <property type="entry name" value="CBS"/>
    <property type="match status" value="1"/>
</dbReference>
<reference evidence="6" key="1">
    <citation type="submission" date="2005-08" db="EMBL/GenBank/DDBJ databases">
        <title>Complete sequence of Pelodictyon luteolum DSM 273.</title>
        <authorList>
            <consortium name="US DOE Joint Genome Institute"/>
            <person name="Copeland A."/>
            <person name="Lucas S."/>
            <person name="Lapidus A."/>
            <person name="Barry K."/>
            <person name="Detter J.C."/>
            <person name="Glavina T."/>
            <person name="Hammon N."/>
            <person name="Israni S."/>
            <person name="Pitluck S."/>
            <person name="Bryant D."/>
            <person name="Schmutz J."/>
            <person name="Larimer F."/>
            <person name="Land M."/>
            <person name="Kyrpides N."/>
            <person name="Ivanova N."/>
            <person name="Richardson P."/>
        </authorList>
    </citation>
    <scope>NUCLEOTIDE SEQUENCE [LARGE SCALE GENOMIC DNA]</scope>
    <source>
        <strain evidence="6">DSM 273 / BCRC 81028 / 2530</strain>
    </source>
</reference>
<dbReference type="GO" id="GO:1901605">
    <property type="term" value="P:alpha-amino acid metabolic process"/>
    <property type="evidence" value="ECO:0007669"/>
    <property type="project" value="UniProtKB-ARBA"/>
</dbReference>
<proteinExistence type="predicted"/>
<dbReference type="InterPro" id="IPR000644">
    <property type="entry name" value="CBS_dom"/>
</dbReference>
<gene>
    <name evidence="5" type="ordered locus">Plut_0281</name>
</gene>
<dbReference type="Proteomes" id="UP000002709">
    <property type="component" value="Chromosome"/>
</dbReference>
<dbReference type="EMBL" id="CP000096">
    <property type="protein sequence ID" value="ABB23169.1"/>
    <property type="molecule type" value="Genomic_DNA"/>
</dbReference>
<dbReference type="HOGENOM" id="CLU_021018_0_0_10"/>
<dbReference type="eggNOG" id="COG0031">
    <property type="taxonomic scope" value="Bacteria"/>
</dbReference>
<organism evidence="5 6">
    <name type="scientific">Chlorobium luteolum (strain DSM 273 / BCRC 81028 / 2530)</name>
    <name type="common">Pelodictyon luteolum</name>
    <dbReference type="NCBI Taxonomy" id="319225"/>
    <lineage>
        <taxon>Bacteria</taxon>
        <taxon>Pseudomonadati</taxon>
        <taxon>Chlorobiota</taxon>
        <taxon>Chlorobiia</taxon>
        <taxon>Chlorobiales</taxon>
        <taxon>Chlorobiaceae</taxon>
        <taxon>Chlorobium/Pelodictyon group</taxon>
        <taxon>Pelodictyon</taxon>
    </lineage>
</organism>
<evidence type="ECO:0000313" key="5">
    <source>
        <dbReference type="EMBL" id="ABB23169.1"/>
    </source>
</evidence>
<dbReference type="Gene3D" id="3.40.50.1100">
    <property type="match status" value="2"/>
</dbReference>
<feature type="domain" description="CBS" evidence="4">
    <location>
        <begin position="344"/>
        <end position="399"/>
    </location>
</feature>
<comment type="cofactor">
    <cofactor evidence="1">
        <name>pyridoxal 5'-phosphate</name>
        <dbReference type="ChEBI" id="CHEBI:597326"/>
    </cofactor>
</comment>
<keyword evidence="6" id="KW-1185">Reference proteome</keyword>
<dbReference type="InterPro" id="IPR050214">
    <property type="entry name" value="Cys_Synth/Cystath_Beta-Synth"/>
</dbReference>
<dbReference type="SUPFAM" id="SSF53686">
    <property type="entry name" value="Tryptophan synthase beta subunit-like PLP-dependent enzymes"/>
    <property type="match status" value="1"/>
</dbReference>
<evidence type="ECO:0000256" key="3">
    <source>
        <dbReference type="PROSITE-ProRule" id="PRU00703"/>
    </source>
</evidence>
<dbReference type="SMART" id="SM00116">
    <property type="entry name" value="CBS"/>
    <property type="match status" value="2"/>
</dbReference>
<keyword evidence="3" id="KW-0129">CBS domain</keyword>
<accession>Q3B662</accession>
<evidence type="ECO:0000256" key="1">
    <source>
        <dbReference type="ARBA" id="ARBA00001933"/>
    </source>
</evidence>
<dbReference type="InterPro" id="IPR001926">
    <property type="entry name" value="TrpB-like_PALP"/>
</dbReference>
<dbReference type="Gene3D" id="3.10.580.10">
    <property type="entry name" value="CBS-domain"/>
    <property type="match status" value="1"/>
</dbReference>
<dbReference type="SUPFAM" id="SSF54631">
    <property type="entry name" value="CBS-domain pair"/>
    <property type="match status" value="1"/>
</dbReference>
<dbReference type="eggNOG" id="COG3620">
    <property type="taxonomic scope" value="Bacteria"/>
</dbReference>
<evidence type="ECO:0000256" key="2">
    <source>
        <dbReference type="ARBA" id="ARBA00022898"/>
    </source>
</evidence>
<evidence type="ECO:0000313" key="6">
    <source>
        <dbReference type="Proteomes" id="UP000002709"/>
    </source>
</evidence>
<dbReference type="Pfam" id="PF00291">
    <property type="entry name" value="PALP"/>
    <property type="match status" value="1"/>
</dbReference>
<dbReference type="STRING" id="319225.Plut_0281"/>
<name>Q3B662_CHLL3</name>
<dbReference type="InterPro" id="IPR036052">
    <property type="entry name" value="TrpB-like_PALP_sf"/>
</dbReference>
<evidence type="ECO:0000259" key="4">
    <source>
        <dbReference type="PROSITE" id="PS51371"/>
    </source>
</evidence>
<dbReference type="PROSITE" id="PS51371">
    <property type="entry name" value="CBS"/>
    <property type="match status" value="1"/>
</dbReference>
<sequence>MPMPNNDILGLKTETPMVLLRQMPRQMQAKVMAKLEYMNPACSHYYRVAAAVVRDAEEKNLIHPGMTLVDWTYGNSGIALAMAGASRGYKLLLVAPDKISREKQDVLRAIGAELVITPSDALPGEARSCMNVAESLVGNLSNAFFAGMYDHPLNFEVHRDSTGPEIFSQTDGAITHVFVPLSSAAMASGVGAFLKSKNPAIRLIGVEPVGSVFAGLLKSGVPGPAAFSELEEIGAATPPRFWDPSLIDEVVQVSDEDAMNCGRALLRTEAVFAGSASGAVMMAALNAASGLGPDATVVAVLSDFGGYSLSKMYRDEWMRQHGFYRREKSSLEQITAEDILRLKAQRDLIVAYPENTLAEVFEMMKQNDVSQLPIVSYNAPIGSISENRILSILIENDDAMNSKVVGFMEPPFPVCQPDAAISELSEKLQQNASGVLISMLDGKLQLLTKSDLIDALTHK</sequence>
<dbReference type="InterPro" id="IPR046342">
    <property type="entry name" value="CBS_dom_sf"/>
</dbReference>
<keyword evidence="2" id="KW-0663">Pyridoxal phosphate</keyword>
<dbReference type="AlphaFoldDB" id="Q3B662"/>
<protein>
    <submittedName>
        <fullName evidence="5">CBS protein</fullName>
    </submittedName>
</protein>
<dbReference type="CDD" id="cd01561">
    <property type="entry name" value="CBS_like"/>
    <property type="match status" value="1"/>
</dbReference>